<feature type="compositionally biased region" description="Basic and acidic residues" evidence="1">
    <location>
        <begin position="10"/>
        <end position="24"/>
    </location>
</feature>
<dbReference type="AlphaFoldDB" id="R8BWY1"/>
<dbReference type="eggNOG" id="ENOG502SP6Z">
    <property type="taxonomic scope" value="Eukaryota"/>
</dbReference>
<name>R8BWY1_PHAM7</name>
<dbReference type="PANTHER" id="PTHR37848">
    <property type="entry name" value="EXPRESSED PROTEIN"/>
    <property type="match status" value="1"/>
</dbReference>
<evidence type="ECO:0000313" key="3">
    <source>
        <dbReference type="Proteomes" id="UP000014074"/>
    </source>
</evidence>
<reference evidence="3" key="1">
    <citation type="journal article" date="2013" name="Genome Announc.">
        <title>Draft genome sequence of the ascomycete Phaeoacremonium aleophilum strain UCR-PA7, a causal agent of the esca disease complex in grapevines.</title>
        <authorList>
            <person name="Blanco-Ulate B."/>
            <person name="Rolshausen P."/>
            <person name="Cantu D."/>
        </authorList>
    </citation>
    <scope>NUCLEOTIDE SEQUENCE [LARGE SCALE GENOMIC DNA]</scope>
    <source>
        <strain evidence="3">UCR-PA7</strain>
    </source>
</reference>
<protein>
    <submittedName>
        <fullName evidence="2">Uncharacterized protein</fullName>
    </submittedName>
</protein>
<dbReference type="PANTHER" id="PTHR37848:SF1">
    <property type="entry name" value="SUN DOMAIN-CONTAINING PROTEIN"/>
    <property type="match status" value="1"/>
</dbReference>
<dbReference type="RefSeq" id="XP_007911315.1">
    <property type="nucleotide sequence ID" value="XM_007913124.1"/>
</dbReference>
<organism evidence="2 3">
    <name type="scientific">Phaeoacremonium minimum (strain UCR-PA7)</name>
    <name type="common">Esca disease fungus</name>
    <name type="synonym">Togninia minima</name>
    <dbReference type="NCBI Taxonomy" id="1286976"/>
    <lineage>
        <taxon>Eukaryota</taxon>
        <taxon>Fungi</taxon>
        <taxon>Dikarya</taxon>
        <taxon>Ascomycota</taxon>
        <taxon>Pezizomycotina</taxon>
        <taxon>Sordariomycetes</taxon>
        <taxon>Sordariomycetidae</taxon>
        <taxon>Togniniales</taxon>
        <taxon>Togniniaceae</taxon>
        <taxon>Phaeoacremonium</taxon>
    </lineage>
</organism>
<dbReference type="OrthoDB" id="203796at2759"/>
<dbReference type="EMBL" id="KB932812">
    <property type="protein sequence ID" value="EOO03809.1"/>
    <property type="molecule type" value="Genomic_DNA"/>
</dbReference>
<feature type="compositionally biased region" description="Low complexity" evidence="1">
    <location>
        <begin position="31"/>
        <end position="44"/>
    </location>
</feature>
<sequence>MDGQQPPGPSEKERLQAHYNDMDRQLPPTPSSAHSPSLSTSSAHNYSTLIPVGDDAESSGFHDINRDPTPPPYSGPSSSSQVNVSQPQYQQQHPRGAERYPGLPRLNYKLYSPPLFDLSADCTSIVSKAPYLSSTVSALVSLVRAQSTVPPKPQIHITGNRGRKVDFAVKLNLMSLLVPDDPKQRMDYIRCVDGGEMVLRGGTKPTLEPNVENGGLEEWCRRFVEDAGPVKCFVLERVVANMDVNWLEGQIRSLVAATNYKGVVTVSFPVTHAKVVVQNPDKVNKFFTGITTLFSGKRTYEVVKAVWPFATHKNGEQGRRCIVQSEETWWREWRDPIKYAIATKRKGWVTNEDKLEAIMEGKGNGVSNVDWGPDTD</sequence>
<keyword evidence="3" id="KW-1185">Reference proteome</keyword>
<dbReference type="GeneID" id="19325828"/>
<gene>
    <name evidence="2" type="ORF">UCRPA7_529</name>
</gene>
<accession>R8BWY1</accession>
<proteinExistence type="predicted"/>
<dbReference type="HOGENOM" id="CLU_053392_1_0_1"/>
<evidence type="ECO:0000313" key="2">
    <source>
        <dbReference type="EMBL" id="EOO03809.1"/>
    </source>
</evidence>
<feature type="compositionally biased region" description="Low complexity" evidence="1">
    <location>
        <begin position="75"/>
        <end position="92"/>
    </location>
</feature>
<evidence type="ECO:0000256" key="1">
    <source>
        <dbReference type="SAM" id="MobiDB-lite"/>
    </source>
</evidence>
<dbReference type="Proteomes" id="UP000014074">
    <property type="component" value="Unassembled WGS sequence"/>
</dbReference>
<dbReference type="KEGG" id="tmn:UCRPA7_529"/>
<feature type="region of interest" description="Disordered" evidence="1">
    <location>
        <begin position="1"/>
        <end position="101"/>
    </location>
</feature>